<comment type="caution">
    <text evidence="2">The sequence shown here is derived from an EMBL/GenBank/DDBJ whole genome shotgun (WGS) entry which is preliminary data.</text>
</comment>
<reference evidence="3" key="1">
    <citation type="journal article" date="2020" name="MBio">
        <title>Horizontal gene transfer to a defensive symbiont with a reduced genome amongst a multipartite beetle microbiome.</title>
        <authorList>
            <person name="Waterworth S.C."/>
            <person name="Florez L.V."/>
            <person name="Rees E.R."/>
            <person name="Hertweck C."/>
            <person name="Kaltenpoth M."/>
            <person name="Kwan J.C."/>
        </authorList>
    </citation>
    <scope>NUCLEOTIDE SEQUENCE [LARGE SCALE GENOMIC DNA]</scope>
</reference>
<evidence type="ECO:0000313" key="2">
    <source>
        <dbReference type="EMBL" id="KAF1018419.1"/>
    </source>
</evidence>
<evidence type="ECO:0000313" key="3">
    <source>
        <dbReference type="Proteomes" id="UP000490535"/>
    </source>
</evidence>
<protein>
    <submittedName>
        <fullName evidence="2">Uncharacterized protein</fullName>
    </submittedName>
</protein>
<dbReference type="Proteomes" id="UP000490535">
    <property type="component" value="Unassembled WGS sequence"/>
</dbReference>
<sequence length="67" mass="7827">MKRQIQAHASASIRNINIIEHTPIYDLVAYEQRLKQRKKALLFQKVFKAISLFCIFSVTFSILFLGE</sequence>
<organism evidence="2 3">
    <name type="scientific">Acinetobacter bereziniae</name>
    <name type="common">Acinetobacter genomosp. 10</name>
    <dbReference type="NCBI Taxonomy" id="106648"/>
    <lineage>
        <taxon>Bacteria</taxon>
        <taxon>Pseudomonadati</taxon>
        <taxon>Pseudomonadota</taxon>
        <taxon>Gammaproteobacteria</taxon>
        <taxon>Moraxellales</taxon>
        <taxon>Moraxellaceae</taxon>
        <taxon>Acinetobacter</taxon>
    </lineage>
</organism>
<name>A0A833TUJ7_ACIBZ</name>
<keyword evidence="1" id="KW-1133">Transmembrane helix</keyword>
<gene>
    <name evidence="2" type="ORF">GAK29_04247</name>
</gene>
<keyword evidence="1" id="KW-0812">Transmembrane</keyword>
<dbReference type="EMBL" id="WNDP01000176">
    <property type="protein sequence ID" value="KAF1018419.1"/>
    <property type="molecule type" value="Genomic_DNA"/>
</dbReference>
<proteinExistence type="predicted"/>
<evidence type="ECO:0000256" key="1">
    <source>
        <dbReference type="SAM" id="Phobius"/>
    </source>
</evidence>
<dbReference type="AlphaFoldDB" id="A0A833TUJ7"/>
<keyword evidence="1" id="KW-0472">Membrane</keyword>
<feature type="transmembrane region" description="Helical" evidence="1">
    <location>
        <begin position="46"/>
        <end position="66"/>
    </location>
</feature>
<accession>A0A833TUJ7</accession>